<reference evidence="7" key="1">
    <citation type="submission" date="2023-07" db="EMBL/GenBank/DDBJ databases">
        <authorList>
            <consortium name="AG Swart"/>
            <person name="Singh M."/>
            <person name="Singh A."/>
            <person name="Seah K."/>
            <person name="Emmerich C."/>
        </authorList>
    </citation>
    <scope>NUCLEOTIDE SEQUENCE</scope>
    <source>
        <strain evidence="7">DP1</strain>
    </source>
</reference>
<evidence type="ECO:0000313" key="8">
    <source>
        <dbReference type="Proteomes" id="UP001295684"/>
    </source>
</evidence>
<dbReference type="PANTHER" id="PTHR21294:SF8">
    <property type="entry name" value="ELECTRON TRANSFER FLAVOPROTEIN SUBUNIT BETA"/>
    <property type="match status" value="1"/>
</dbReference>
<comment type="similarity">
    <text evidence="2 5">Belongs to the ETF beta-subunit/FixA family.</text>
</comment>
<dbReference type="CDD" id="cd01714">
    <property type="entry name" value="ETF_beta"/>
    <property type="match status" value="1"/>
</dbReference>
<dbReference type="Proteomes" id="UP001295684">
    <property type="component" value="Unassembled WGS sequence"/>
</dbReference>
<evidence type="ECO:0000256" key="3">
    <source>
        <dbReference type="ARBA" id="ARBA00022448"/>
    </source>
</evidence>
<gene>
    <name evidence="7" type="ORF">ECRASSUSDP1_LOCUS20528</name>
</gene>
<comment type="caution">
    <text evidence="7">The sequence shown here is derived from an EMBL/GenBank/DDBJ whole genome shotgun (WGS) entry which is preliminary data.</text>
</comment>
<dbReference type="SMART" id="SM00893">
    <property type="entry name" value="ETF"/>
    <property type="match status" value="1"/>
</dbReference>
<protein>
    <recommendedName>
        <fullName evidence="5">Electron transfer flavoprotein subunit beta</fullName>
        <shortName evidence="5">Beta-ETF</shortName>
    </recommendedName>
</protein>
<evidence type="ECO:0000256" key="1">
    <source>
        <dbReference type="ARBA" id="ARBA00004305"/>
    </source>
</evidence>
<sequence length="252" mass="27822">MKVLVGVKRVLDYSIKVRPNAAKTAVDLKGAKIMNPFCEIAVEEAIQMKEKKKAKEVIAVSIGDKTAAETIRAALAMGADRGIHVLTNQRIDSDLQPLAVAKIFKHVFEENKTDLVLLGKQSIDDDANQTGQILAAMLDVPQATFASEIEFADDGDLIVTREIDAGLQKVKISVPSVITCDLRLNQPRFAKIPDIIKAKRKKIQTLKLEKLDIDTEPRAKTIKVDNPEVREGGVMVDNVDDLMSKLREDKII</sequence>
<dbReference type="InterPro" id="IPR033948">
    <property type="entry name" value="ETF_beta_N"/>
</dbReference>
<dbReference type="InterPro" id="IPR014730">
    <property type="entry name" value="ETF_a/b_N"/>
</dbReference>
<keyword evidence="4 5" id="KW-0249">Electron transport</keyword>
<keyword evidence="8" id="KW-1185">Reference proteome</keyword>
<dbReference type="AlphaFoldDB" id="A0AAD1XUG2"/>
<dbReference type="PIRSF" id="PIRSF000090">
    <property type="entry name" value="Beta-ETF"/>
    <property type="match status" value="1"/>
</dbReference>
<dbReference type="FunFam" id="3.40.50.620:FF:000011">
    <property type="entry name" value="Electron transfer flavoprotein subunit beta"/>
    <property type="match status" value="1"/>
</dbReference>
<dbReference type="InterPro" id="IPR012255">
    <property type="entry name" value="ETF_b"/>
</dbReference>
<evidence type="ECO:0000256" key="4">
    <source>
        <dbReference type="ARBA" id="ARBA00022982"/>
    </source>
</evidence>
<evidence type="ECO:0000259" key="6">
    <source>
        <dbReference type="SMART" id="SM00893"/>
    </source>
</evidence>
<feature type="domain" description="Electron transfer flavoprotein alpha/beta-subunit N-terminal" evidence="6">
    <location>
        <begin position="23"/>
        <end position="215"/>
    </location>
</feature>
<dbReference type="PANTHER" id="PTHR21294">
    <property type="entry name" value="ELECTRON TRANSFER FLAVOPROTEIN BETA-SUBUNIT"/>
    <property type="match status" value="1"/>
</dbReference>
<dbReference type="InterPro" id="IPR014729">
    <property type="entry name" value="Rossmann-like_a/b/a_fold"/>
</dbReference>
<comment type="function">
    <text evidence="5">The electron transfer flavoprotein serves as a specific electron acceptor for several dehydrogenases, including five acyl-CoA dehydrogenases, glutaryl-CoA and sarcosine dehydrogenase. It transfers the electrons to the main mitochondrial respiratory chain via ETF-ubiquinone oxidoreductase (ETF dehydrogenase).</text>
</comment>
<comment type="subcellular location">
    <subcellularLocation>
        <location evidence="1 5">Mitochondrion matrix</location>
    </subcellularLocation>
</comment>
<keyword evidence="3 5" id="KW-0813">Transport</keyword>
<organism evidence="7 8">
    <name type="scientific">Euplotes crassus</name>
    <dbReference type="NCBI Taxonomy" id="5936"/>
    <lineage>
        <taxon>Eukaryota</taxon>
        <taxon>Sar</taxon>
        <taxon>Alveolata</taxon>
        <taxon>Ciliophora</taxon>
        <taxon>Intramacronucleata</taxon>
        <taxon>Spirotrichea</taxon>
        <taxon>Hypotrichia</taxon>
        <taxon>Euplotida</taxon>
        <taxon>Euplotidae</taxon>
        <taxon>Moneuplotes</taxon>
    </lineage>
</organism>
<name>A0AAD1XUG2_EUPCR</name>
<dbReference type="SUPFAM" id="SSF52402">
    <property type="entry name" value="Adenine nucleotide alpha hydrolases-like"/>
    <property type="match status" value="1"/>
</dbReference>
<accession>A0AAD1XUG2</accession>
<evidence type="ECO:0000313" key="7">
    <source>
        <dbReference type="EMBL" id="CAI2379119.1"/>
    </source>
</evidence>
<proteinExistence type="inferred from homology"/>
<dbReference type="GO" id="GO:0033539">
    <property type="term" value="P:fatty acid beta-oxidation using acyl-CoA dehydrogenase"/>
    <property type="evidence" value="ECO:0007669"/>
    <property type="project" value="TreeGrafter"/>
</dbReference>
<dbReference type="EMBL" id="CAMPGE010020940">
    <property type="protein sequence ID" value="CAI2379119.1"/>
    <property type="molecule type" value="Genomic_DNA"/>
</dbReference>
<evidence type="ECO:0000256" key="2">
    <source>
        <dbReference type="ARBA" id="ARBA00007557"/>
    </source>
</evidence>
<dbReference type="Gene3D" id="3.40.50.620">
    <property type="entry name" value="HUPs"/>
    <property type="match status" value="1"/>
</dbReference>
<dbReference type="GO" id="GO:0005759">
    <property type="term" value="C:mitochondrial matrix"/>
    <property type="evidence" value="ECO:0007669"/>
    <property type="project" value="UniProtKB-SubCell"/>
</dbReference>
<evidence type="ECO:0000256" key="5">
    <source>
        <dbReference type="PIRNR" id="PIRNR000090"/>
    </source>
</evidence>
<dbReference type="GO" id="GO:0009063">
    <property type="term" value="P:amino acid catabolic process"/>
    <property type="evidence" value="ECO:0007669"/>
    <property type="project" value="TreeGrafter"/>
</dbReference>
<keyword evidence="5" id="KW-0496">Mitochondrion</keyword>
<dbReference type="Pfam" id="PF01012">
    <property type="entry name" value="ETF"/>
    <property type="match status" value="1"/>
</dbReference>
<dbReference type="GO" id="GO:0009055">
    <property type="term" value="F:electron transfer activity"/>
    <property type="evidence" value="ECO:0007669"/>
    <property type="project" value="InterPro"/>
</dbReference>
<comment type="subunit">
    <text evidence="5">Heterodimer of an alpha and a beta subunit.</text>
</comment>